<name>A0A8J3PGN8_9ACTN</name>
<keyword evidence="1" id="KW-0472">Membrane</keyword>
<protein>
    <submittedName>
        <fullName evidence="2">Uncharacterized protein</fullName>
    </submittedName>
</protein>
<dbReference type="RefSeq" id="WP_166379947.1">
    <property type="nucleotide sequence ID" value="NZ_BAAATT010000005.1"/>
</dbReference>
<reference evidence="2" key="1">
    <citation type="submission" date="2021-01" db="EMBL/GenBank/DDBJ databases">
        <title>Whole genome shotgun sequence of Catellatospora methionotrophica NBRC 14553.</title>
        <authorList>
            <person name="Komaki H."/>
            <person name="Tamura T."/>
        </authorList>
    </citation>
    <scope>NUCLEOTIDE SEQUENCE</scope>
    <source>
        <strain evidence="2">NBRC 14553</strain>
    </source>
</reference>
<sequence>MGNEAKLKLNSSRKRVINLLAAGAVTMLILGYTADRLLDGAPLHQAVWLVAFGNMVQWCGYLATTLRDEMRQDQQEMRKELVATLRETIRTEVAQLLAPIDSKIEEIDADVHSYGDQREAAGIALAAKIVGQRGNTGGRHLNLVD</sequence>
<dbReference type="Proteomes" id="UP000660339">
    <property type="component" value="Unassembled WGS sequence"/>
</dbReference>
<dbReference type="AlphaFoldDB" id="A0A8J3PGN8"/>
<evidence type="ECO:0000256" key="1">
    <source>
        <dbReference type="SAM" id="Phobius"/>
    </source>
</evidence>
<gene>
    <name evidence="2" type="ORF">Cme02nite_38750</name>
</gene>
<proteinExistence type="predicted"/>
<evidence type="ECO:0000313" key="2">
    <source>
        <dbReference type="EMBL" id="GIG15543.1"/>
    </source>
</evidence>
<keyword evidence="3" id="KW-1185">Reference proteome</keyword>
<feature type="transmembrane region" description="Helical" evidence="1">
    <location>
        <begin position="16"/>
        <end position="34"/>
    </location>
</feature>
<dbReference type="EMBL" id="BONJ01000020">
    <property type="protein sequence ID" value="GIG15543.1"/>
    <property type="molecule type" value="Genomic_DNA"/>
</dbReference>
<evidence type="ECO:0000313" key="3">
    <source>
        <dbReference type="Proteomes" id="UP000660339"/>
    </source>
</evidence>
<accession>A0A8J3PGN8</accession>
<comment type="caution">
    <text evidence="2">The sequence shown here is derived from an EMBL/GenBank/DDBJ whole genome shotgun (WGS) entry which is preliminary data.</text>
</comment>
<feature type="transmembrane region" description="Helical" evidence="1">
    <location>
        <begin position="46"/>
        <end position="64"/>
    </location>
</feature>
<keyword evidence="1" id="KW-0812">Transmembrane</keyword>
<organism evidence="2 3">
    <name type="scientific">Catellatospora methionotrophica</name>
    <dbReference type="NCBI Taxonomy" id="121620"/>
    <lineage>
        <taxon>Bacteria</taxon>
        <taxon>Bacillati</taxon>
        <taxon>Actinomycetota</taxon>
        <taxon>Actinomycetes</taxon>
        <taxon>Micromonosporales</taxon>
        <taxon>Micromonosporaceae</taxon>
        <taxon>Catellatospora</taxon>
    </lineage>
</organism>
<keyword evidence="1" id="KW-1133">Transmembrane helix</keyword>